<evidence type="ECO:0000313" key="7">
    <source>
        <dbReference type="Proteomes" id="UP000076584"/>
    </source>
</evidence>
<feature type="compositionally biased region" description="Basic and acidic residues" evidence="2">
    <location>
        <begin position="558"/>
        <end position="576"/>
    </location>
</feature>
<evidence type="ECO:0000256" key="1">
    <source>
        <dbReference type="ARBA" id="ARBA00007447"/>
    </source>
</evidence>
<keyword evidence="4" id="KW-0732">Signal</keyword>
<feature type="region of interest" description="Disordered" evidence="2">
    <location>
        <begin position="482"/>
        <end position="505"/>
    </location>
</feature>
<dbReference type="InterPro" id="IPR033121">
    <property type="entry name" value="PEPTIDASE_A1"/>
</dbReference>
<reference evidence="6 7" key="1">
    <citation type="submission" date="2015-06" db="EMBL/GenBank/DDBJ databases">
        <title>Survival trade-offs in plant roots during colonization by closely related pathogenic and mutualistic fungi.</title>
        <authorList>
            <person name="Hacquard S."/>
            <person name="Kracher B."/>
            <person name="Hiruma K."/>
            <person name="Weinman A."/>
            <person name="Muench P."/>
            <person name="Garrido Oter R."/>
            <person name="Ver Loren van Themaat E."/>
            <person name="Dallerey J.-F."/>
            <person name="Damm U."/>
            <person name="Henrissat B."/>
            <person name="Lespinet O."/>
            <person name="Thon M."/>
            <person name="Kemen E."/>
            <person name="McHardy A.C."/>
            <person name="Schulze-Lefert P."/>
            <person name="O'Connell R.J."/>
        </authorList>
    </citation>
    <scope>NUCLEOTIDE SEQUENCE [LARGE SCALE GENOMIC DNA]</scope>
    <source>
        <strain evidence="6 7">MAFF 238704</strain>
    </source>
</reference>
<proteinExistence type="inferred from homology"/>
<dbReference type="AlphaFoldDB" id="A0A167A3V6"/>
<name>A0A167A3V6_COLIC</name>
<evidence type="ECO:0000256" key="3">
    <source>
        <dbReference type="SAM" id="Phobius"/>
    </source>
</evidence>
<comment type="similarity">
    <text evidence="1">Belongs to the peptidase A1 family.</text>
</comment>
<evidence type="ECO:0000256" key="4">
    <source>
        <dbReference type="SAM" id="SignalP"/>
    </source>
</evidence>
<dbReference type="SUPFAM" id="SSF50630">
    <property type="entry name" value="Acid proteases"/>
    <property type="match status" value="1"/>
</dbReference>
<keyword evidence="7" id="KW-1185">Reference proteome</keyword>
<dbReference type="GO" id="GO:0006508">
    <property type="term" value="P:proteolysis"/>
    <property type="evidence" value="ECO:0007669"/>
    <property type="project" value="InterPro"/>
</dbReference>
<dbReference type="PANTHER" id="PTHR47966:SF73">
    <property type="entry name" value="PEPTIDASE A1 DOMAIN-CONTAINING PROTEIN"/>
    <property type="match status" value="1"/>
</dbReference>
<gene>
    <name evidence="6" type="ORF">CI238_06342</name>
</gene>
<accession>A0A167A3V6</accession>
<dbReference type="InterPro" id="IPR021109">
    <property type="entry name" value="Peptidase_aspartic_dom_sf"/>
</dbReference>
<keyword evidence="3" id="KW-1133">Transmembrane helix</keyword>
<sequence>MRASSLLAATACAAVASAQIRLPFARQAYPSTDNVKPRASGDRRSIPVLDILANDWNYLVNVSVGTPMQEMSMRLTVQADSSWVPDAQYCGNHETYYVDSAMGKYHDEYASCRYGAFNASKSTTYVNPGTESFSEKYTNDYVNGDWVSDTLEIAGTRLPKLVMGFVRSADTFIGVLGLGFNVSSYSSSSASSSPSSSDAVPTVPERLFKDGLINSTAYSVWLDDKSAKSGNLLLGAIDKSKFEGPLIRFPTSSSLRTSTSYGIKMFDTIISSVNGSKSATNELQPLGRGLLSEEDYLSDSDKTNIRLAPDFSFSVLPSALALDIWALAGASWNNNLYYAIIPCAAAETSTGHIVMQLHGTEGPVLNVSIADLVISKEAWSHSEWSWDTESSAEYCLFGIQSDNSTSTSYESSSRYSLGGAMLKQAYMVFDLANAEIAIAQATFGNTVAEDIVPFASYGAKTPESTRARPSYCSRPGYSSYVECSDDDSGPGGKSSGDDFDDDNYGNDGYGDYYDGSYTPFLSQSTKIGIGLGVGLFCLLVLCLTIWAVRRCRRIRKAEKDLSEKQADAEQVAERTGTRNGNDVTQEGSMPQQPPAAVTREPLTMDTVEEQHNTENTASTR</sequence>
<keyword evidence="3" id="KW-0812">Transmembrane</keyword>
<dbReference type="PANTHER" id="PTHR47966">
    <property type="entry name" value="BETA-SITE APP-CLEAVING ENZYME, ISOFORM A-RELATED"/>
    <property type="match status" value="1"/>
</dbReference>
<comment type="caution">
    <text evidence="6">The sequence shown here is derived from an EMBL/GenBank/DDBJ whole genome shotgun (WGS) entry which is preliminary data.</text>
</comment>
<dbReference type="GO" id="GO:0004190">
    <property type="term" value="F:aspartic-type endopeptidase activity"/>
    <property type="evidence" value="ECO:0007669"/>
    <property type="project" value="InterPro"/>
</dbReference>
<organism evidence="6 7">
    <name type="scientific">Colletotrichum incanum</name>
    <name type="common">Soybean anthracnose fungus</name>
    <dbReference type="NCBI Taxonomy" id="1573173"/>
    <lineage>
        <taxon>Eukaryota</taxon>
        <taxon>Fungi</taxon>
        <taxon>Dikarya</taxon>
        <taxon>Ascomycota</taxon>
        <taxon>Pezizomycotina</taxon>
        <taxon>Sordariomycetes</taxon>
        <taxon>Hypocreomycetidae</taxon>
        <taxon>Glomerellales</taxon>
        <taxon>Glomerellaceae</taxon>
        <taxon>Colletotrichum</taxon>
        <taxon>Colletotrichum spaethianum species complex</taxon>
    </lineage>
</organism>
<dbReference type="PROSITE" id="PS51767">
    <property type="entry name" value="PEPTIDASE_A1"/>
    <property type="match status" value="1"/>
</dbReference>
<feature type="chain" id="PRO_5007883447" evidence="4">
    <location>
        <begin position="19"/>
        <end position="620"/>
    </location>
</feature>
<feature type="domain" description="Peptidase A1" evidence="5">
    <location>
        <begin position="58"/>
        <end position="439"/>
    </location>
</feature>
<evidence type="ECO:0000256" key="2">
    <source>
        <dbReference type="SAM" id="MobiDB-lite"/>
    </source>
</evidence>
<feature type="region of interest" description="Disordered" evidence="2">
    <location>
        <begin position="558"/>
        <end position="620"/>
    </location>
</feature>
<dbReference type="InterPro" id="IPR001461">
    <property type="entry name" value="Aspartic_peptidase_A1"/>
</dbReference>
<dbReference type="Proteomes" id="UP000076584">
    <property type="component" value="Unassembled WGS sequence"/>
</dbReference>
<dbReference type="PRINTS" id="PR00792">
    <property type="entry name" value="PEPSIN"/>
</dbReference>
<protein>
    <submittedName>
        <fullName evidence="6">Aspartic proteinase</fullName>
    </submittedName>
</protein>
<evidence type="ECO:0000313" key="6">
    <source>
        <dbReference type="EMBL" id="KZL79687.1"/>
    </source>
</evidence>
<evidence type="ECO:0000259" key="5">
    <source>
        <dbReference type="PROSITE" id="PS51767"/>
    </source>
</evidence>
<dbReference type="Gene3D" id="2.40.70.10">
    <property type="entry name" value="Acid Proteases"/>
    <property type="match status" value="2"/>
</dbReference>
<dbReference type="STRING" id="1573173.A0A167A3V6"/>
<keyword evidence="3" id="KW-0472">Membrane</keyword>
<dbReference type="Pfam" id="PF00026">
    <property type="entry name" value="Asp"/>
    <property type="match status" value="1"/>
</dbReference>
<feature type="transmembrane region" description="Helical" evidence="3">
    <location>
        <begin position="527"/>
        <end position="548"/>
    </location>
</feature>
<feature type="compositionally biased region" description="Polar residues" evidence="2">
    <location>
        <begin position="577"/>
        <end position="590"/>
    </location>
</feature>
<dbReference type="EMBL" id="LFIW01002029">
    <property type="protein sequence ID" value="KZL79687.1"/>
    <property type="molecule type" value="Genomic_DNA"/>
</dbReference>
<feature type="signal peptide" evidence="4">
    <location>
        <begin position="1"/>
        <end position="18"/>
    </location>
</feature>